<name>A0A2W1JQ76_9CYAN</name>
<sequence length="143" mass="16657">MRTVLFLCTGNYYRSRFSEYLFNHWAEKRSSDWRADSRGLAVRPDSNNVGPISKYARARLLKYGISLPTDLRYPQSVNEADFVAAQKVIAIDASEHRPLMQQQFPAWETSIEYWMIHDIDRVVPDAALDQLEQHLQKLLTQLV</sequence>
<evidence type="ECO:0000313" key="2">
    <source>
        <dbReference type="EMBL" id="PZD75406.1"/>
    </source>
</evidence>
<organism evidence="2 3">
    <name type="scientific">Acaryochloris thomasi RCC1774</name>
    <dbReference type="NCBI Taxonomy" id="1764569"/>
    <lineage>
        <taxon>Bacteria</taxon>
        <taxon>Bacillati</taxon>
        <taxon>Cyanobacteriota</taxon>
        <taxon>Cyanophyceae</taxon>
        <taxon>Acaryochloridales</taxon>
        <taxon>Acaryochloridaceae</taxon>
        <taxon>Acaryochloris</taxon>
        <taxon>Acaryochloris thomasi</taxon>
    </lineage>
</organism>
<keyword evidence="3" id="KW-1185">Reference proteome</keyword>
<comment type="caution">
    <text evidence="2">The sequence shown here is derived from an EMBL/GenBank/DDBJ whole genome shotgun (WGS) entry which is preliminary data.</text>
</comment>
<accession>A0A2W1JQ76</accession>
<evidence type="ECO:0000259" key="1">
    <source>
        <dbReference type="SMART" id="SM00226"/>
    </source>
</evidence>
<dbReference type="Proteomes" id="UP000248857">
    <property type="component" value="Unassembled WGS sequence"/>
</dbReference>
<dbReference type="EMBL" id="PQWO01000001">
    <property type="protein sequence ID" value="PZD75406.1"/>
    <property type="molecule type" value="Genomic_DNA"/>
</dbReference>
<evidence type="ECO:0000313" key="3">
    <source>
        <dbReference type="Proteomes" id="UP000248857"/>
    </source>
</evidence>
<gene>
    <name evidence="2" type="ORF">C1752_00045</name>
</gene>
<dbReference type="SMART" id="SM00226">
    <property type="entry name" value="LMWPc"/>
    <property type="match status" value="1"/>
</dbReference>
<dbReference type="InterPro" id="IPR023485">
    <property type="entry name" value="Ptyr_pPase"/>
</dbReference>
<reference evidence="2 3" key="1">
    <citation type="journal article" date="2018" name="Sci. Rep.">
        <title>A novel species of the marine cyanobacterium Acaryochloris with a unique pigment content and lifestyle.</title>
        <authorList>
            <person name="Partensky F."/>
            <person name="Six C."/>
            <person name="Ratin M."/>
            <person name="Garczarek L."/>
            <person name="Vaulot D."/>
            <person name="Probert I."/>
            <person name="Calteau A."/>
            <person name="Gourvil P."/>
            <person name="Marie D."/>
            <person name="Grebert T."/>
            <person name="Bouchier C."/>
            <person name="Le Panse S."/>
            <person name="Gachenot M."/>
            <person name="Rodriguez F."/>
            <person name="Garrido J.L."/>
        </authorList>
    </citation>
    <scope>NUCLEOTIDE SEQUENCE [LARGE SCALE GENOMIC DNA]</scope>
    <source>
        <strain evidence="2 3">RCC1774</strain>
    </source>
</reference>
<dbReference type="OrthoDB" id="9784339at2"/>
<dbReference type="AlphaFoldDB" id="A0A2W1JQ76"/>
<dbReference type="RefSeq" id="WP_110984036.1">
    <property type="nucleotide sequence ID" value="NZ_CAWNWM010000001.1"/>
</dbReference>
<protein>
    <recommendedName>
        <fullName evidence="1">Phosphotyrosine protein phosphatase I domain-containing protein</fullName>
    </recommendedName>
</protein>
<feature type="domain" description="Phosphotyrosine protein phosphatase I" evidence="1">
    <location>
        <begin position="2"/>
        <end position="141"/>
    </location>
</feature>
<dbReference type="SUPFAM" id="SSF52788">
    <property type="entry name" value="Phosphotyrosine protein phosphatases I"/>
    <property type="match status" value="1"/>
</dbReference>
<dbReference type="Gene3D" id="3.40.50.2300">
    <property type="match status" value="1"/>
</dbReference>
<dbReference type="Pfam" id="PF01451">
    <property type="entry name" value="LMWPc"/>
    <property type="match status" value="1"/>
</dbReference>
<proteinExistence type="predicted"/>
<dbReference type="InterPro" id="IPR036196">
    <property type="entry name" value="Ptyr_pPase_sf"/>
</dbReference>